<dbReference type="OrthoDB" id="663011at2"/>
<sequence length="190" mass="22494">MTETDRLSLFFSNEFPFNKEGLEEFVHTFVIKSYKKGEIILENGNTENELRFLDHGIIREFYATNGREKNINFYTNASFITDFSSFTHATPSKKHQECLTDVHLRVLSKEKFVTFTNQYNCGKLFIETIFQRIVVNKETEEFNHFVNTAEELYLDIMKNKPDWLLQIPQYHIASYLGITPETLSRIRKRI</sequence>
<dbReference type="Gene3D" id="2.60.120.10">
    <property type="entry name" value="Jelly Rolls"/>
    <property type="match status" value="1"/>
</dbReference>
<reference evidence="4" key="3">
    <citation type="submission" date="2017-01" db="EMBL/GenBank/DDBJ databases">
        <authorList>
            <person name="Varghese N."/>
            <person name="Submissions S."/>
        </authorList>
    </citation>
    <scope>NUCLEOTIDE SEQUENCE [LARGE SCALE GENOMIC DNA]</scope>
    <source>
        <strain evidence="4">DSM 21068</strain>
    </source>
</reference>
<keyword evidence="3" id="KW-0418">Kinase</keyword>
<keyword evidence="5" id="KW-1185">Reference proteome</keyword>
<organism evidence="3 4">
    <name type="scientific">Chryseobacterium piscicola</name>
    <dbReference type="NCBI Taxonomy" id="551459"/>
    <lineage>
        <taxon>Bacteria</taxon>
        <taxon>Pseudomonadati</taxon>
        <taxon>Bacteroidota</taxon>
        <taxon>Flavobacteriia</taxon>
        <taxon>Flavobacteriales</taxon>
        <taxon>Weeksellaceae</taxon>
        <taxon>Chryseobacterium group</taxon>
        <taxon>Chryseobacterium</taxon>
    </lineage>
</organism>
<dbReference type="AlphaFoldDB" id="A0A1N7P1P4"/>
<evidence type="ECO:0000313" key="4">
    <source>
        <dbReference type="Proteomes" id="UP000186246"/>
    </source>
</evidence>
<dbReference type="EMBL" id="MUGO01000014">
    <property type="protein sequence ID" value="PQA92734.1"/>
    <property type="molecule type" value="Genomic_DNA"/>
</dbReference>
<reference evidence="3" key="2">
    <citation type="submission" date="2017-01" db="EMBL/GenBank/DDBJ databases">
        <authorList>
            <person name="Mah S.A."/>
            <person name="Swanson W.J."/>
            <person name="Moy G.W."/>
            <person name="Vacquier V.D."/>
        </authorList>
    </citation>
    <scope>NUCLEOTIDE SEQUENCE [LARGE SCALE GENOMIC DNA]</scope>
    <source>
        <strain evidence="3">DSM 21068</strain>
    </source>
</reference>
<dbReference type="RefSeq" id="WP_076452625.1">
    <property type="nucleotide sequence ID" value="NZ_FTOJ01000010.1"/>
</dbReference>
<dbReference type="PROSITE" id="PS50042">
    <property type="entry name" value="CNMP_BINDING_3"/>
    <property type="match status" value="1"/>
</dbReference>
<dbReference type="InterPro" id="IPR018490">
    <property type="entry name" value="cNMP-bd_dom_sf"/>
</dbReference>
<keyword evidence="3" id="KW-0808">Transferase</keyword>
<protein>
    <submittedName>
        <fullName evidence="3">cAMP-binding domain of CRP or a regulatory subunit of cAMP-dependent protein kinases</fullName>
    </submittedName>
    <submittedName>
        <fullName evidence="2">cAMP-binding protein</fullName>
    </submittedName>
</protein>
<dbReference type="SUPFAM" id="SSF51206">
    <property type="entry name" value="cAMP-binding domain-like"/>
    <property type="match status" value="1"/>
</dbReference>
<dbReference type="GO" id="GO:0016301">
    <property type="term" value="F:kinase activity"/>
    <property type="evidence" value="ECO:0007669"/>
    <property type="project" value="UniProtKB-KW"/>
</dbReference>
<evidence type="ECO:0000313" key="2">
    <source>
        <dbReference type="EMBL" id="PQA92734.1"/>
    </source>
</evidence>
<feature type="domain" description="Cyclic nucleotide-binding" evidence="1">
    <location>
        <begin position="17"/>
        <end position="112"/>
    </location>
</feature>
<dbReference type="STRING" id="551459.SAMN05421796_11083"/>
<name>A0A1N7P1P4_9FLAO</name>
<dbReference type="Proteomes" id="UP000238314">
    <property type="component" value="Unassembled WGS sequence"/>
</dbReference>
<reference evidence="2 5" key="1">
    <citation type="submission" date="2016-11" db="EMBL/GenBank/DDBJ databases">
        <title>Whole genomes of Flavobacteriaceae.</title>
        <authorList>
            <person name="Stine C."/>
            <person name="Li C."/>
            <person name="Tadesse D."/>
        </authorList>
    </citation>
    <scope>NUCLEOTIDE SEQUENCE [LARGE SCALE GENOMIC DNA]</scope>
    <source>
        <strain evidence="2 5">DSM 21068</strain>
    </source>
</reference>
<evidence type="ECO:0000313" key="3">
    <source>
        <dbReference type="EMBL" id="SIT04477.1"/>
    </source>
</evidence>
<accession>A0A1N7P1P4</accession>
<evidence type="ECO:0000313" key="5">
    <source>
        <dbReference type="Proteomes" id="UP000238314"/>
    </source>
</evidence>
<dbReference type="Proteomes" id="UP000186246">
    <property type="component" value="Unassembled WGS sequence"/>
</dbReference>
<gene>
    <name evidence="2" type="ORF">B0A70_10130</name>
    <name evidence="3" type="ORF">SAMN05421796_11083</name>
</gene>
<proteinExistence type="predicted"/>
<dbReference type="EMBL" id="FTOJ01000010">
    <property type="protein sequence ID" value="SIT04477.1"/>
    <property type="molecule type" value="Genomic_DNA"/>
</dbReference>
<dbReference type="Pfam" id="PF00027">
    <property type="entry name" value="cNMP_binding"/>
    <property type="match status" value="1"/>
</dbReference>
<dbReference type="InterPro" id="IPR014710">
    <property type="entry name" value="RmlC-like_jellyroll"/>
</dbReference>
<dbReference type="InterPro" id="IPR000595">
    <property type="entry name" value="cNMP-bd_dom"/>
</dbReference>
<evidence type="ECO:0000259" key="1">
    <source>
        <dbReference type="PROSITE" id="PS50042"/>
    </source>
</evidence>